<reference evidence="3 5" key="2">
    <citation type="journal article" date="2019" name="Nat. Med.">
        <title>A library of human gut bacterial isolates paired with longitudinal multiomics data enables mechanistic microbiome research.</title>
        <authorList>
            <person name="Poyet M."/>
            <person name="Groussin M."/>
            <person name="Gibbons S.M."/>
            <person name="Avila-Pacheco J."/>
            <person name="Jiang X."/>
            <person name="Kearney S.M."/>
            <person name="Perrotta A.R."/>
            <person name="Berdy B."/>
            <person name="Zhao S."/>
            <person name="Lieberman T.D."/>
            <person name="Swanson P.K."/>
            <person name="Smith M."/>
            <person name="Roesemann S."/>
            <person name="Alexander J.E."/>
            <person name="Rich S.A."/>
            <person name="Livny J."/>
            <person name="Vlamakis H."/>
            <person name="Clish C."/>
            <person name="Bullock K."/>
            <person name="Deik A."/>
            <person name="Scott J."/>
            <person name="Pierce K.A."/>
            <person name="Xavier R.J."/>
            <person name="Alm E.J."/>
        </authorList>
    </citation>
    <scope>NUCLEOTIDE SEQUENCE [LARGE SCALE GENOMIC DNA]</scope>
    <source>
        <strain evidence="3 5">BIOML-A3</strain>
    </source>
</reference>
<dbReference type="AlphaFoldDB" id="A0A173R0P2"/>
<dbReference type="Pfam" id="PF07179">
    <property type="entry name" value="SseB"/>
    <property type="match status" value="1"/>
</dbReference>
<organism evidence="2 4">
    <name type="scientific">Eubacterium ramulus</name>
    <dbReference type="NCBI Taxonomy" id="39490"/>
    <lineage>
        <taxon>Bacteria</taxon>
        <taxon>Bacillati</taxon>
        <taxon>Bacillota</taxon>
        <taxon>Clostridia</taxon>
        <taxon>Eubacteriales</taxon>
        <taxon>Eubacteriaceae</taxon>
        <taxon>Eubacterium</taxon>
    </lineage>
</organism>
<reference evidence="2 4" key="1">
    <citation type="submission" date="2015-09" db="EMBL/GenBank/DDBJ databases">
        <authorList>
            <consortium name="Pathogen Informatics"/>
        </authorList>
    </citation>
    <scope>NUCLEOTIDE SEQUENCE [LARGE SCALE GENOMIC DNA]</scope>
    <source>
        <strain evidence="2 4">2789STDY5608891</strain>
    </source>
</reference>
<evidence type="ECO:0000259" key="1">
    <source>
        <dbReference type="Pfam" id="PF07179"/>
    </source>
</evidence>
<dbReference type="Proteomes" id="UP000431304">
    <property type="component" value="Unassembled WGS sequence"/>
</dbReference>
<name>A0A173R0P2_EUBRA</name>
<evidence type="ECO:0000313" key="3">
    <source>
        <dbReference type="EMBL" id="MSD16169.1"/>
    </source>
</evidence>
<dbReference type="OrthoDB" id="2031562at2"/>
<sequence>MEKENKTGIQELKNEAVEEAMKAFLADKTNQTMANLMAVMRDARFLVPADFPPDVKKQVIEKAKRGEKVDTKIAPRMLPIIVQNQNGEHFAPAYTSIEQMKTNAKYPAILNVTIDELLRIGSAPQLNLKGIILNPDTDKMILHPKFIDAMKQVKAAQTQPQPKPGVQGQEKDIKMSRAQFELFARRTCEWGIIPGAVHKEKAEFMKKLEEQQGRFMAALYRQPYGDKIPFPYSEKDFDIMILDIDEETCVASIELPKQNLAPHMAASMYIVWNPKNDEMHYFTIEQRPQGEENVLCGFGENGKREELQTAPAAGNEISAVLDLVREEKEEA</sequence>
<protein>
    <recommendedName>
        <fullName evidence="1">SseB protein N-terminal domain-containing protein</fullName>
    </recommendedName>
</protein>
<dbReference type="STRING" id="39490.ERS852448_00127"/>
<feature type="domain" description="SseB protein N-terminal" evidence="1">
    <location>
        <begin position="18"/>
        <end position="147"/>
    </location>
</feature>
<dbReference type="InterPro" id="IPR009839">
    <property type="entry name" value="SseB_N"/>
</dbReference>
<evidence type="ECO:0000313" key="5">
    <source>
        <dbReference type="Proteomes" id="UP000431304"/>
    </source>
</evidence>
<dbReference type="RefSeq" id="WP_022036395.1">
    <property type="nucleotide sequence ID" value="NZ_CAXUGT010000009.1"/>
</dbReference>
<dbReference type="GeneID" id="97390520"/>
<dbReference type="EMBL" id="CYYA01000001">
    <property type="protein sequence ID" value="CUM71382.1"/>
    <property type="molecule type" value="Genomic_DNA"/>
</dbReference>
<accession>A0A173R0P2</accession>
<evidence type="ECO:0000313" key="2">
    <source>
        <dbReference type="EMBL" id="CUM71382.1"/>
    </source>
</evidence>
<evidence type="ECO:0000313" key="4">
    <source>
        <dbReference type="Proteomes" id="UP000095492"/>
    </source>
</evidence>
<dbReference type="EMBL" id="WKRA01000012">
    <property type="protein sequence ID" value="MSD16169.1"/>
    <property type="molecule type" value="Genomic_DNA"/>
</dbReference>
<proteinExistence type="predicted"/>
<gene>
    <name evidence="2" type="ORF">ERS852448_00127</name>
    <name evidence="3" type="ORF">GKE72_08785</name>
</gene>
<dbReference type="Proteomes" id="UP000095492">
    <property type="component" value="Unassembled WGS sequence"/>
</dbReference>